<evidence type="ECO:0000256" key="6">
    <source>
        <dbReference type="ARBA" id="ARBA00022692"/>
    </source>
</evidence>
<evidence type="ECO:0000313" key="14">
    <source>
        <dbReference type="Proteomes" id="UP000546464"/>
    </source>
</evidence>
<evidence type="ECO:0000256" key="4">
    <source>
        <dbReference type="ARBA" id="ARBA00022475"/>
    </source>
</evidence>
<evidence type="ECO:0000256" key="9">
    <source>
        <dbReference type="ARBA" id="ARBA00023136"/>
    </source>
</evidence>
<keyword evidence="5" id="KW-0997">Cell inner membrane</keyword>
<feature type="compositionally biased region" description="Gly residues" evidence="10">
    <location>
        <begin position="343"/>
        <end position="360"/>
    </location>
</feature>
<dbReference type="Pfam" id="PF21687">
    <property type="entry name" value="T2SSK_1st"/>
    <property type="match status" value="1"/>
</dbReference>
<keyword evidence="9 11" id="KW-0472">Membrane</keyword>
<dbReference type="InterPro" id="IPR049031">
    <property type="entry name" value="T2SSK_SAM-like_1st"/>
</dbReference>
<proteinExistence type="inferred from homology"/>
<evidence type="ECO:0000256" key="5">
    <source>
        <dbReference type="ARBA" id="ARBA00022519"/>
    </source>
</evidence>
<keyword evidence="6 11" id="KW-0812">Transmembrane</keyword>
<dbReference type="InterPro" id="IPR038072">
    <property type="entry name" value="GspK_central_sf"/>
</dbReference>
<comment type="caution">
    <text evidence="13">The sequence shown here is derived from an EMBL/GenBank/DDBJ whole genome shotgun (WGS) entry which is preliminary data.</text>
</comment>
<dbReference type="SUPFAM" id="SSF158544">
    <property type="entry name" value="GspK insert domain-like"/>
    <property type="match status" value="1"/>
</dbReference>
<evidence type="ECO:0000256" key="3">
    <source>
        <dbReference type="ARBA" id="ARBA00022448"/>
    </source>
</evidence>
<evidence type="ECO:0000256" key="1">
    <source>
        <dbReference type="ARBA" id="ARBA00004533"/>
    </source>
</evidence>
<feature type="domain" description="T2SS protein K first SAM-like" evidence="12">
    <location>
        <begin position="119"/>
        <end position="194"/>
    </location>
</feature>
<dbReference type="PANTHER" id="PTHR38831">
    <property type="entry name" value="TYPE II SECRETION SYSTEM PROTEIN K"/>
    <property type="match status" value="1"/>
</dbReference>
<evidence type="ECO:0000259" key="12">
    <source>
        <dbReference type="Pfam" id="PF21687"/>
    </source>
</evidence>
<name>A0A842H868_9BACT</name>
<evidence type="ECO:0000256" key="8">
    <source>
        <dbReference type="ARBA" id="ARBA00022989"/>
    </source>
</evidence>
<dbReference type="InterPro" id="IPR005628">
    <property type="entry name" value="GspK"/>
</dbReference>
<dbReference type="Gene3D" id="1.10.40.60">
    <property type="entry name" value="EpsJ-like"/>
    <property type="match status" value="1"/>
</dbReference>
<dbReference type="AlphaFoldDB" id="A0A842H868"/>
<organism evidence="13 14">
    <name type="scientific">Ruficoccus amylovorans</name>
    <dbReference type="NCBI Taxonomy" id="1804625"/>
    <lineage>
        <taxon>Bacteria</taxon>
        <taxon>Pseudomonadati</taxon>
        <taxon>Verrucomicrobiota</taxon>
        <taxon>Opitutia</taxon>
        <taxon>Puniceicoccales</taxon>
        <taxon>Cerasicoccaceae</taxon>
        <taxon>Ruficoccus</taxon>
    </lineage>
</organism>
<dbReference type="GO" id="GO:0009306">
    <property type="term" value="P:protein secretion"/>
    <property type="evidence" value="ECO:0007669"/>
    <property type="project" value="InterPro"/>
</dbReference>
<keyword evidence="7" id="KW-0653">Protein transport</keyword>
<feature type="region of interest" description="Disordered" evidence="10">
    <location>
        <begin position="312"/>
        <end position="369"/>
    </location>
</feature>
<evidence type="ECO:0000313" key="13">
    <source>
        <dbReference type="EMBL" id="MBC2592723.1"/>
    </source>
</evidence>
<reference evidence="13 14" key="1">
    <citation type="submission" date="2020-07" db="EMBL/GenBank/DDBJ databases">
        <authorList>
            <person name="Feng X."/>
        </authorList>
    </citation>
    <scope>NUCLEOTIDE SEQUENCE [LARGE SCALE GENOMIC DNA]</scope>
    <source>
        <strain evidence="13 14">JCM31066</strain>
    </source>
</reference>
<keyword evidence="3" id="KW-0813">Transport</keyword>
<comment type="similarity">
    <text evidence="2">Belongs to the GSP K family.</text>
</comment>
<protein>
    <submittedName>
        <fullName evidence="13">General secretion pathway protein GspK</fullName>
    </submittedName>
</protein>
<dbReference type="GO" id="GO:0005886">
    <property type="term" value="C:plasma membrane"/>
    <property type="evidence" value="ECO:0007669"/>
    <property type="project" value="UniProtKB-SubCell"/>
</dbReference>
<gene>
    <name evidence="13" type="ORF">H5P28_00465</name>
</gene>
<keyword evidence="14" id="KW-1185">Reference proteome</keyword>
<keyword evidence="8 11" id="KW-1133">Transmembrane helix</keyword>
<evidence type="ECO:0000256" key="11">
    <source>
        <dbReference type="SAM" id="Phobius"/>
    </source>
</evidence>
<evidence type="ECO:0000256" key="2">
    <source>
        <dbReference type="ARBA" id="ARBA00007246"/>
    </source>
</evidence>
<comment type="subcellular location">
    <subcellularLocation>
        <location evidence="1">Cell inner membrane</location>
    </subcellularLocation>
</comment>
<feature type="transmembrane region" description="Helical" evidence="11">
    <location>
        <begin position="12"/>
        <end position="34"/>
    </location>
</feature>
<evidence type="ECO:0000256" key="10">
    <source>
        <dbReference type="SAM" id="MobiDB-lite"/>
    </source>
</evidence>
<keyword evidence="4" id="KW-1003">Cell membrane</keyword>
<accession>A0A842H868</accession>
<sequence length="385" mass="41434">MFRWSESIRARRGAVLMIVLVMVFVASVLVVRVVEELTLQIRAKTAQVSRDELRYVGLSALEATLGVLGEFKEIDGHLHGPGQGWSDPLAYASTLEWPEGVTIEVTVTDETGKFPLNEVTTTELTAFFNTLDINTSDAETMSDSLLDWMDEDEDTRLNGAEESFYEREDPPLSPANAPLSSWEALRYIKGFRDHFFDENGVPNSLYYRFIRSFSLHTSTDANVNTANEDVLETLADQAGFDVDYLIDHRSGRDRVVGTYDDEYYASADDLSFAGIAIGSAAVTYVCEILKVEVRVSFGEKAYLLTALVNTGEADQSESGGGSRSGSGASESGGTDGPNSGTPGSSGSGSSGGRSGAGTSGSGSVTESGSNYPFTIVKLVESMEVD</sequence>
<evidence type="ECO:0000256" key="7">
    <source>
        <dbReference type="ARBA" id="ARBA00022927"/>
    </source>
</evidence>
<dbReference type="PANTHER" id="PTHR38831:SF1">
    <property type="entry name" value="TYPE II SECRETION SYSTEM PROTEIN K-RELATED"/>
    <property type="match status" value="1"/>
</dbReference>
<dbReference type="RefSeq" id="WP_185673759.1">
    <property type="nucleotide sequence ID" value="NZ_JACHVB010000005.1"/>
</dbReference>
<dbReference type="EMBL" id="JACHVB010000005">
    <property type="protein sequence ID" value="MBC2592723.1"/>
    <property type="molecule type" value="Genomic_DNA"/>
</dbReference>
<dbReference type="Proteomes" id="UP000546464">
    <property type="component" value="Unassembled WGS sequence"/>
</dbReference>
<feature type="compositionally biased region" description="Low complexity" evidence="10">
    <location>
        <begin position="325"/>
        <end position="342"/>
    </location>
</feature>